<feature type="transmembrane region" description="Helical" evidence="6">
    <location>
        <begin position="61"/>
        <end position="83"/>
    </location>
</feature>
<keyword evidence="5" id="KW-0479">Metal-binding</keyword>
<comment type="subcellular location">
    <subcellularLocation>
        <location evidence="1">Membrane</location>
        <topology evidence="1">Multi-pass membrane protein</topology>
    </subcellularLocation>
</comment>
<dbReference type="AlphaFoldDB" id="Q1YF01"/>
<name>Q1YF01_AURMS</name>
<feature type="transmembrane region" description="Helical" evidence="6">
    <location>
        <begin position="175"/>
        <end position="192"/>
    </location>
</feature>
<feature type="transmembrane region" description="Helical" evidence="6">
    <location>
        <begin position="126"/>
        <end position="143"/>
    </location>
</feature>
<comment type="caution">
    <text evidence="7">The sequence shown here is derived from an EMBL/GenBank/DDBJ whole genome shotgun (WGS) entry which is preliminary data.</text>
</comment>
<protein>
    <submittedName>
        <fullName evidence="7">Hemolysin III</fullName>
    </submittedName>
</protein>
<dbReference type="PANTHER" id="PTHR20855">
    <property type="entry name" value="ADIPOR/PROGESTIN RECEPTOR-RELATED"/>
    <property type="match status" value="1"/>
</dbReference>
<feature type="transmembrane region" description="Helical" evidence="6">
    <location>
        <begin position="149"/>
        <end position="168"/>
    </location>
</feature>
<dbReference type="Pfam" id="PF03006">
    <property type="entry name" value="HlyIII"/>
    <property type="match status" value="1"/>
</dbReference>
<evidence type="ECO:0000256" key="2">
    <source>
        <dbReference type="ARBA" id="ARBA00022692"/>
    </source>
</evidence>
<keyword evidence="3 6" id="KW-1133">Transmembrane helix</keyword>
<evidence type="ECO:0000313" key="8">
    <source>
        <dbReference type="Proteomes" id="UP000000321"/>
    </source>
</evidence>
<dbReference type="HOGENOM" id="CLU_051078_1_2_5"/>
<feature type="transmembrane region" description="Helical" evidence="6">
    <location>
        <begin position="204"/>
        <end position="223"/>
    </location>
</feature>
<organism evidence="7 8">
    <name type="scientific">Aurantimonas manganoxydans (strain ATCC BAA-1229 / DSM 21871 / SI85-9A1)</name>
    <dbReference type="NCBI Taxonomy" id="287752"/>
    <lineage>
        <taxon>Bacteria</taxon>
        <taxon>Pseudomonadati</taxon>
        <taxon>Pseudomonadota</taxon>
        <taxon>Alphaproteobacteria</taxon>
        <taxon>Hyphomicrobiales</taxon>
        <taxon>Aurantimonadaceae</taxon>
        <taxon>Aurantimonas</taxon>
    </lineage>
</organism>
<evidence type="ECO:0000256" key="4">
    <source>
        <dbReference type="ARBA" id="ARBA00023136"/>
    </source>
</evidence>
<dbReference type="OrthoDB" id="9813689at2"/>
<proteinExistence type="predicted"/>
<feature type="transmembrane region" description="Helical" evidence="6">
    <location>
        <begin position="89"/>
        <end position="114"/>
    </location>
</feature>
<evidence type="ECO:0000256" key="3">
    <source>
        <dbReference type="ARBA" id="ARBA00022989"/>
    </source>
</evidence>
<dbReference type="EMBL" id="AAPJ01000007">
    <property type="protein sequence ID" value="EAS48744.1"/>
    <property type="molecule type" value="Genomic_DNA"/>
</dbReference>
<dbReference type="GO" id="GO:0046872">
    <property type="term" value="F:metal ion binding"/>
    <property type="evidence" value="ECO:0007669"/>
    <property type="project" value="UniProtKB-KW"/>
</dbReference>
<gene>
    <name evidence="7" type="ORF">SI859A1_03380</name>
</gene>
<dbReference type="PANTHER" id="PTHR20855:SF3">
    <property type="entry name" value="LD03007P"/>
    <property type="match status" value="1"/>
</dbReference>
<dbReference type="GO" id="GO:0016020">
    <property type="term" value="C:membrane"/>
    <property type="evidence" value="ECO:0007669"/>
    <property type="project" value="UniProtKB-SubCell"/>
</dbReference>
<keyword evidence="5" id="KW-0862">Zinc</keyword>
<evidence type="ECO:0000256" key="6">
    <source>
        <dbReference type="SAM" id="Phobius"/>
    </source>
</evidence>
<accession>Q1YF01</accession>
<keyword evidence="2 6" id="KW-0812">Transmembrane</keyword>
<dbReference type="BioCyc" id="AURANTIMONAS:SI859A1_03380-MONOMER"/>
<dbReference type="InterPro" id="IPR004254">
    <property type="entry name" value="AdipoR/HlyIII-related"/>
</dbReference>
<keyword evidence="4 6" id="KW-0472">Membrane</keyword>
<keyword evidence="8" id="KW-1185">Reference proteome</keyword>
<reference evidence="7 8" key="1">
    <citation type="journal article" date="2008" name="Appl. Environ. Microbiol.">
        <title>Genomic insights into Mn(II) oxidation by the marine alphaproteobacterium Aurantimonas sp. strain SI85-9A1.</title>
        <authorList>
            <person name="Dick G.J."/>
            <person name="Podell S."/>
            <person name="Johnson H.A."/>
            <person name="Rivera-Espinoza Y."/>
            <person name="Bernier-Latmani R."/>
            <person name="McCarthy J.K."/>
            <person name="Torpey J.W."/>
            <person name="Clement B.G."/>
            <person name="Gaasterland T."/>
            <person name="Tebo B.M."/>
        </authorList>
    </citation>
    <scope>NUCLEOTIDE SEQUENCE [LARGE SCALE GENOMIC DNA]</scope>
    <source>
        <strain evidence="7 8">SI85-9A1</strain>
    </source>
</reference>
<sequence length="256" mass="27861">MTALRHVASPSEDDAVTVGETTDPWHFVAGSQEAASESRMPDAHPGAVRWTYSVSELRADAAVHAVGVLAALSGSLIFLIAMVGEVSAATFAAVTIYLATLLFSIGISAAYNVWPVSRIKWMLRRLDHSAIYLLIAGTYTPFLVRSQTWWLLTGVWSIAAVGITLKIARPGQFDRLSILLYLAMGWSGIVAYDHLSTQLPPQVLWLIVAGGLVYSIGVIFHLMERLRFQNAIWHAFVVAAAAIHFGAVWDSTLITV</sequence>
<evidence type="ECO:0000256" key="5">
    <source>
        <dbReference type="PIRSR" id="PIRSR604254-1"/>
    </source>
</evidence>
<dbReference type="Proteomes" id="UP000000321">
    <property type="component" value="Unassembled WGS sequence"/>
</dbReference>
<feature type="binding site" evidence="5">
    <location>
        <position position="234"/>
    </location>
    <ligand>
        <name>Zn(2+)</name>
        <dbReference type="ChEBI" id="CHEBI:29105"/>
    </ligand>
</feature>
<evidence type="ECO:0000313" key="7">
    <source>
        <dbReference type="EMBL" id="EAS48744.1"/>
    </source>
</evidence>
<evidence type="ECO:0000256" key="1">
    <source>
        <dbReference type="ARBA" id="ARBA00004141"/>
    </source>
</evidence>
<feature type="transmembrane region" description="Helical" evidence="6">
    <location>
        <begin position="230"/>
        <end position="249"/>
    </location>
</feature>